<evidence type="ECO:0000259" key="2">
    <source>
        <dbReference type="Pfam" id="PF01370"/>
    </source>
</evidence>
<name>A0A0S8G360_UNCW3</name>
<dbReference type="InterPro" id="IPR036291">
    <property type="entry name" value="NAD(P)-bd_dom_sf"/>
</dbReference>
<dbReference type="InterPro" id="IPR001509">
    <property type="entry name" value="Epimerase_deHydtase"/>
</dbReference>
<evidence type="ECO:0000256" key="1">
    <source>
        <dbReference type="ARBA" id="ARBA00007637"/>
    </source>
</evidence>
<reference evidence="3 4" key="1">
    <citation type="journal article" date="2015" name="Microbiome">
        <title>Genomic resolution of linkages in carbon, nitrogen, and sulfur cycling among widespread estuary sediment bacteria.</title>
        <authorList>
            <person name="Baker B.J."/>
            <person name="Lazar C.S."/>
            <person name="Teske A.P."/>
            <person name="Dick G.J."/>
        </authorList>
    </citation>
    <scope>NUCLEOTIDE SEQUENCE [LARGE SCALE GENOMIC DNA]</scope>
    <source>
        <strain evidence="3">SM23_60</strain>
    </source>
</reference>
<dbReference type="AlphaFoldDB" id="A0A0S8G360"/>
<proteinExistence type="inferred from homology"/>
<comment type="caution">
    <text evidence="3">The sequence shown here is derived from an EMBL/GenBank/DDBJ whole genome shotgun (WGS) entry which is preliminary data.</text>
</comment>
<dbReference type="Gene3D" id="3.40.50.720">
    <property type="entry name" value="NAD(P)-binding Rossmann-like Domain"/>
    <property type="match status" value="1"/>
</dbReference>
<feature type="domain" description="NAD-dependent epimerase/dehydratase" evidence="2">
    <location>
        <begin position="4"/>
        <end position="228"/>
    </location>
</feature>
<protein>
    <recommendedName>
        <fullName evidence="2">NAD-dependent epimerase/dehydratase domain-containing protein</fullName>
    </recommendedName>
</protein>
<accession>A0A0S8G360</accession>
<dbReference type="Proteomes" id="UP000051096">
    <property type="component" value="Unassembled WGS sequence"/>
</dbReference>
<sequence>MKKALITGVCGFTGGHLTEYLSKSDIEIFGLDLPLDGGSYFDHLKYVGKMYHADIRDRNAIFKIIKATKPHYVFHLAGLIGDNNLESLFETNVFGTQNVLEAARTIDAKILIPGSAAEYGAVPEDKLPISETTPLYPINNYGISKVAQTLLGFQYFYRYQCKIHIARPFNIFGPREPENLVCSTIAQQIAKNEQKQVESGVIHVGNIESKRDFIDVRDVVEAYWLIINLRTQFQYVKSSPCFKNYQNAHSR</sequence>
<dbReference type="Pfam" id="PF01370">
    <property type="entry name" value="Epimerase"/>
    <property type="match status" value="1"/>
</dbReference>
<gene>
    <name evidence="3" type="ORF">AMJ87_14045</name>
</gene>
<comment type="similarity">
    <text evidence="1">Belongs to the NAD(P)-dependent epimerase/dehydratase family.</text>
</comment>
<organism evidence="3 4">
    <name type="scientific">candidate division WOR_3 bacterium SM23_60</name>
    <dbReference type="NCBI Taxonomy" id="1703780"/>
    <lineage>
        <taxon>Bacteria</taxon>
        <taxon>Bacteria division WOR-3</taxon>
    </lineage>
</organism>
<dbReference type="EMBL" id="LJUO01000245">
    <property type="protein sequence ID" value="KPK67025.1"/>
    <property type="molecule type" value="Genomic_DNA"/>
</dbReference>
<evidence type="ECO:0000313" key="4">
    <source>
        <dbReference type="Proteomes" id="UP000051096"/>
    </source>
</evidence>
<evidence type="ECO:0000313" key="3">
    <source>
        <dbReference type="EMBL" id="KPK67025.1"/>
    </source>
</evidence>
<dbReference type="PANTHER" id="PTHR43000">
    <property type="entry name" value="DTDP-D-GLUCOSE 4,6-DEHYDRATASE-RELATED"/>
    <property type="match status" value="1"/>
</dbReference>
<dbReference type="Gene3D" id="3.90.25.10">
    <property type="entry name" value="UDP-galactose 4-epimerase, domain 1"/>
    <property type="match status" value="1"/>
</dbReference>
<dbReference type="SUPFAM" id="SSF51735">
    <property type="entry name" value="NAD(P)-binding Rossmann-fold domains"/>
    <property type="match status" value="1"/>
</dbReference>